<accession>A0AA88DE38</accession>
<evidence type="ECO:0000313" key="1">
    <source>
        <dbReference type="EMBL" id="GMN51747.1"/>
    </source>
</evidence>
<proteinExistence type="predicted"/>
<dbReference type="EMBL" id="BTGU01000039">
    <property type="protein sequence ID" value="GMN51747.1"/>
    <property type="molecule type" value="Genomic_DNA"/>
</dbReference>
<name>A0AA88DE38_FICCA</name>
<comment type="caution">
    <text evidence="1">The sequence shown here is derived from an EMBL/GenBank/DDBJ whole genome shotgun (WGS) entry which is preliminary data.</text>
</comment>
<organism evidence="1 2">
    <name type="scientific">Ficus carica</name>
    <name type="common">Common fig</name>
    <dbReference type="NCBI Taxonomy" id="3494"/>
    <lineage>
        <taxon>Eukaryota</taxon>
        <taxon>Viridiplantae</taxon>
        <taxon>Streptophyta</taxon>
        <taxon>Embryophyta</taxon>
        <taxon>Tracheophyta</taxon>
        <taxon>Spermatophyta</taxon>
        <taxon>Magnoliopsida</taxon>
        <taxon>eudicotyledons</taxon>
        <taxon>Gunneridae</taxon>
        <taxon>Pentapetalae</taxon>
        <taxon>rosids</taxon>
        <taxon>fabids</taxon>
        <taxon>Rosales</taxon>
        <taxon>Moraceae</taxon>
        <taxon>Ficeae</taxon>
        <taxon>Ficus</taxon>
    </lineage>
</organism>
<dbReference type="Proteomes" id="UP001187192">
    <property type="component" value="Unassembled WGS sequence"/>
</dbReference>
<protein>
    <submittedName>
        <fullName evidence="1">Uncharacterized protein</fullName>
    </submittedName>
</protein>
<gene>
    <name evidence="1" type="ORF">TIFTF001_020896</name>
</gene>
<evidence type="ECO:0000313" key="2">
    <source>
        <dbReference type="Proteomes" id="UP001187192"/>
    </source>
</evidence>
<reference evidence="1" key="1">
    <citation type="submission" date="2023-07" db="EMBL/GenBank/DDBJ databases">
        <title>draft genome sequence of fig (Ficus carica).</title>
        <authorList>
            <person name="Takahashi T."/>
            <person name="Nishimura K."/>
        </authorList>
    </citation>
    <scope>NUCLEOTIDE SEQUENCE</scope>
</reference>
<sequence>MVSSSPSTSFLITRFQWRLNLRLSRRQGHSPVSLFRKLYHQKPSLEVAEDAIPTSSVRSPLQSPSKDVDLHCTVGRHRSVMISHNGSDRDDQSSLATGSPSSVVAAWKWRRRNDITGDEAVAAGRWLLVTASQSRCCRDAAEEITIRSPFHNIAIRS</sequence>
<dbReference type="AlphaFoldDB" id="A0AA88DE38"/>
<keyword evidence="2" id="KW-1185">Reference proteome</keyword>